<dbReference type="Proteomes" id="UP001059596">
    <property type="component" value="Chromosome 3R"/>
</dbReference>
<organism evidence="1 2">
    <name type="scientific">Drosophila gunungcola</name>
    <name type="common">fruit fly</name>
    <dbReference type="NCBI Taxonomy" id="103775"/>
    <lineage>
        <taxon>Eukaryota</taxon>
        <taxon>Metazoa</taxon>
        <taxon>Ecdysozoa</taxon>
        <taxon>Arthropoda</taxon>
        <taxon>Hexapoda</taxon>
        <taxon>Insecta</taxon>
        <taxon>Pterygota</taxon>
        <taxon>Neoptera</taxon>
        <taxon>Endopterygota</taxon>
        <taxon>Diptera</taxon>
        <taxon>Brachycera</taxon>
        <taxon>Muscomorpha</taxon>
        <taxon>Ephydroidea</taxon>
        <taxon>Drosophilidae</taxon>
        <taxon>Drosophila</taxon>
        <taxon>Sophophora</taxon>
    </lineage>
</organism>
<proteinExistence type="predicted"/>
<dbReference type="AlphaFoldDB" id="A0A9P9YW19"/>
<sequence length="98" mass="11056">MMAQMGDILSRAQGSDLDQPIYRIKPGTHAHVINYQLIEEKSDLMDKVRSGVPEVEHLRLDFQRECAITELQKLITDYEGTIPHVINHLPPAAPNAKP</sequence>
<accession>A0A9P9YW19</accession>
<gene>
    <name evidence="1" type="ORF">M5D96_000081</name>
</gene>
<protein>
    <submittedName>
        <fullName evidence="1">Uncharacterized protein</fullName>
    </submittedName>
</protein>
<name>A0A9P9YW19_9MUSC</name>
<dbReference type="EMBL" id="JAMKOV010000001">
    <property type="protein sequence ID" value="KAI8043933.1"/>
    <property type="molecule type" value="Genomic_DNA"/>
</dbReference>
<evidence type="ECO:0000313" key="1">
    <source>
        <dbReference type="EMBL" id="KAI8043933.1"/>
    </source>
</evidence>
<evidence type="ECO:0000313" key="2">
    <source>
        <dbReference type="Proteomes" id="UP001059596"/>
    </source>
</evidence>
<keyword evidence="2" id="KW-1185">Reference proteome</keyword>
<comment type="caution">
    <text evidence="1">The sequence shown here is derived from an EMBL/GenBank/DDBJ whole genome shotgun (WGS) entry which is preliminary data.</text>
</comment>
<reference evidence="1" key="1">
    <citation type="journal article" date="2023" name="Genome Biol. Evol.">
        <title>Long-read-based Genome Assembly of Drosophila gunungcola Reveals Fewer Chemosensory Genes in Flower-breeding Species.</title>
        <authorList>
            <person name="Negi A."/>
            <person name="Liao B.Y."/>
            <person name="Yeh S.D."/>
        </authorList>
    </citation>
    <scope>NUCLEOTIDE SEQUENCE</scope>
    <source>
        <strain evidence="1">Sukarami</strain>
    </source>
</reference>